<protein>
    <submittedName>
        <fullName evidence="9">Ribonuclease E/G</fullName>
    </submittedName>
</protein>
<dbReference type="Proteomes" id="UP001597216">
    <property type="component" value="Unassembled WGS sequence"/>
</dbReference>
<evidence type="ECO:0000259" key="8">
    <source>
        <dbReference type="Pfam" id="PF10150"/>
    </source>
</evidence>
<dbReference type="InterPro" id="IPR004659">
    <property type="entry name" value="RNase_E/G"/>
</dbReference>
<evidence type="ECO:0000313" key="10">
    <source>
        <dbReference type="Proteomes" id="UP001597216"/>
    </source>
</evidence>
<gene>
    <name evidence="9" type="ORF">ACFQ27_11295</name>
</gene>
<proteinExistence type="predicted"/>
<reference evidence="10" key="1">
    <citation type="journal article" date="2019" name="Int. J. Syst. Evol. Microbiol.">
        <title>The Global Catalogue of Microorganisms (GCM) 10K type strain sequencing project: providing services to taxonomists for standard genome sequencing and annotation.</title>
        <authorList>
            <consortium name="The Broad Institute Genomics Platform"/>
            <consortium name="The Broad Institute Genome Sequencing Center for Infectious Disease"/>
            <person name="Wu L."/>
            <person name="Ma J."/>
        </authorList>
    </citation>
    <scope>NUCLEOTIDE SEQUENCE [LARGE SCALE GENOMIC DNA]</scope>
    <source>
        <strain evidence="10">CCUG 55074</strain>
    </source>
</reference>
<evidence type="ECO:0000256" key="4">
    <source>
        <dbReference type="ARBA" id="ARBA00022759"/>
    </source>
</evidence>
<sequence>MSVRKLYLDASIGEQRGVVTLDGRPERLLIERDGDAAATRLGARLAARVRKVEPAFASAFLELAGGLEALMSYKPDERPVQGQLLEVEVRSEPRNGKLATVRAIGPAEGQPRVIAPAPGLADQLRAFAKDAEITGGRVAREMADRAEAEALEVFHPLPGGGDIAIEPTRALVAIDVDLGERKGPDAKRVTRQANLTALSESARLLRLKGLGGIVILDLVGRGHDGNALMTTARAAFGPDNPGVSIGPVGRLGTMELSIPRRGRAVAEILNGPDGQPTDLTLALRLVRALQSEGEVLTGARLTAACTPAVAKLAQPLIAQLADRMGARFALSPDPAWPRERVEVRAQ</sequence>
<evidence type="ECO:0000313" key="9">
    <source>
        <dbReference type="EMBL" id="MFD1191166.1"/>
    </source>
</evidence>
<evidence type="ECO:0000256" key="5">
    <source>
        <dbReference type="ARBA" id="ARBA00022801"/>
    </source>
</evidence>
<dbReference type="PANTHER" id="PTHR30001">
    <property type="entry name" value="RIBONUCLEASE"/>
    <property type="match status" value="1"/>
</dbReference>
<dbReference type="Pfam" id="PF10150">
    <property type="entry name" value="RNase_E_G"/>
    <property type="match status" value="1"/>
</dbReference>
<accession>A0ABW3T2N6</accession>
<keyword evidence="7" id="KW-0694">RNA-binding</keyword>
<name>A0ABW3T2N6_9CAUL</name>
<evidence type="ECO:0000256" key="2">
    <source>
        <dbReference type="ARBA" id="ARBA00022722"/>
    </source>
</evidence>
<evidence type="ECO:0000256" key="7">
    <source>
        <dbReference type="ARBA" id="ARBA00022884"/>
    </source>
</evidence>
<keyword evidence="2" id="KW-0540">Nuclease</keyword>
<feature type="domain" description="RNA-binding protein AU-1/Ribonuclease E/G" evidence="8">
    <location>
        <begin position="149"/>
        <end position="257"/>
    </location>
</feature>
<keyword evidence="4" id="KW-0255">Endonuclease</keyword>
<comment type="caution">
    <text evidence="9">The sequence shown here is derived from an EMBL/GenBank/DDBJ whole genome shotgun (WGS) entry which is preliminary data.</text>
</comment>
<dbReference type="PANTHER" id="PTHR30001:SF1">
    <property type="entry name" value="RIBONUCLEASE E_G-LIKE PROTEIN, CHLOROPLASTIC"/>
    <property type="match status" value="1"/>
</dbReference>
<dbReference type="RefSeq" id="WP_377353656.1">
    <property type="nucleotide sequence ID" value="NZ_JBHTLQ010000022.1"/>
</dbReference>
<keyword evidence="10" id="KW-1185">Reference proteome</keyword>
<evidence type="ECO:0000256" key="3">
    <source>
        <dbReference type="ARBA" id="ARBA00022723"/>
    </source>
</evidence>
<comment type="cofactor">
    <cofactor evidence="1">
        <name>Mg(2+)</name>
        <dbReference type="ChEBI" id="CHEBI:18420"/>
    </cofactor>
</comment>
<keyword evidence="6" id="KW-0460">Magnesium</keyword>
<keyword evidence="3" id="KW-0479">Metal-binding</keyword>
<organism evidence="9 10">
    <name type="scientific">Phenylobacterium conjunctum</name>
    <dbReference type="NCBI Taxonomy" id="1298959"/>
    <lineage>
        <taxon>Bacteria</taxon>
        <taxon>Pseudomonadati</taxon>
        <taxon>Pseudomonadota</taxon>
        <taxon>Alphaproteobacteria</taxon>
        <taxon>Caulobacterales</taxon>
        <taxon>Caulobacteraceae</taxon>
        <taxon>Phenylobacterium</taxon>
    </lineage>
</organism>
<evidence type="ECO:0000256" key="1">
    <source>
        <dbReference type="ARBA" id="ARBA00001946"/>
    </source>
</evidence>
<keyword evidence="5" id="KW-0378">Hydrolase</keyword>
<evidence type="ECO:0000256" key="6">
    <source>
        <dbReference type="ARBA" id="ARBA00022842"/>
    </source>
</evidence>
<dbReference type="EMBL" id="JBHTLQ010000022">
    <property type="protein sequence ID" value="MFD1191166.1"/>
    <property type="molecule type" value="Genomic_DNA"/>
</dbReference>
<dbReference type="InterPro" id="IPR019307">
    <property type="entry name" value="RNA-bd_AU-1/RNase_E/G"/>
</dbReference>